<name>A0A2M4B6Z2_9DIPT</name>
<sequence>MARRPFLPFVFALSQLQPSPRDCIRSRATIYAYNNNMYALSIPSPINGAVRTVSEDNTATQDSCGVRLFLCCRFAHTPHCPFSVGRLAAHLLFHLFQPATTVPRPLSLPNVVVALWRGELFHLFPPAQERVEV</sequence>
<proteinExistence type="predicted"/>
<dbReference type="EMBL" id="GGFK01015475">
    <property type="protein sequence ID" value="MBW48796.1"/>
    <property type="molecule type" value="Transcribed_RNA"/>
</dbReference>
<reference evidence="1" key="1">
    <citation type="submission" date="2018-01" db="EMBL/GenBank/DDBJ databases">
        <title>An insight into the sialome of Amazonian anophelines.</title>
        <authorList>
            <person name="Ribeiro J.M."/>
            <person name="Scarpassa V."/>
            <person name="Calvo E."/>
        </authorList>
    </citation>
    <scope>NUCLEOTIDE SEQUENCE</scope>
    <source>
        <tissue evidence="1">Salivary glands</tissue>
    </source>
</reference>
<accession>A0A2M4B6Z2</accession>
<protein>
    <submittedName>
        <fullName evidence="1">Putative secreted protein</fullName>
    </submittedName>
</protein>
<evidence type="ECO:0000313" key="1">
    <source>
        <dbReference type="EMBL" id="MBW48796.1"/>
    </source>
</evidence>
<organism evidence="1">
    <name type="scientific">Anopheles triannulatus</name>
    <dbReference type="NCBI Taxonomy" id="58253"/>
    <lineage>
        <taxon>Eukaryota</taxon>
        <taxon>Metazoa</taxon>
        <taxon>Ecdysozoa</taxon>
        <taxon>Arthropoda</taxon>
        <taxon>Hexapoda</taxon>
        <taxon>Insecta</taxon>
        <taxon>Pterygota</taxon>
        <taxon>Neoptera</taxon>
        <taxon>Endopterygota</taxon>
        <taxon>Diptera</taxon>
        <taxon>Nematocera</taxon>
        <taxon>Culicoidea</taxon>
        <taxon>Culicidae</taxon>
        <taxon>Anophelinae</taxon>
        <taxon>Anopheles</taxon>
    </lineage>
</organism>
<dbReference type="AlphaFoldDB" id="A0A2M4B6Z2"/>